<comment type="similarity">
    <text evidence="1">Belongs to the hemerythrin family.</text>
</comment>
<dbReference type="EMBL" id="FPHH01000020">
    <property type="protein sequence ID" value="SFV52674.1"/>
    <property type="molecule type" value="Genomic_DNA"/>
</dbReference>
<evidence type="ECO:0000259" key="4">
    <source>
        <dbReference type="Pfam" id="PF01814"/>
    </source>
</evidence>
<evidence type="ECO:0000256" key="3">
    <source>
        <dbReference type="ARBA" id="ARBA00023004"/>
    </source>
</evidence>
<dbReference type="SUPFAM" id="SSF47188">
    <property type="entry name" value="Hemerythrin-like"/>
    <property type="match status" value="1"/>
</dbReference>
<dbReference type="InterPro" id="IPR038309">
    <property type="entry name" value="Rsd/AlgQ_sf"/>
</dbReference>
<dbReference type="Gene3D" id="1.20.120.1370">
    <property type="entry name" value="Regulator of RNA polymerase sigma(70) subunit, domain 4"/>
    <property type="match status" value="1"/>
</dbReference>
<evidence type="ECO:0000256" key="1">
    <source>
        <dbReference type="ARBA" id="ARBA00010587"/>
    </source>
</evidence>
<dbReference type="AlphaFoldDB" id="A0A1W1BGJ7"/>
<dbReference type="GO" id="GO:0046872">
    <property type="term" value="F:metal ion binding"/>
    <property type="evidence" value="ECO:0007669"/>
    <property type="project" value="UniProtKB-KW"/>
</dbReference>
<gene>
    <name evidence="5" type="ORF">MNB_SM-5-1493</name>
</gene>
<organism evidence="5">
    <name type="scientific">hydrothermal vent metagenome</name>
    <dbReference type="NCBI Taxonomy" id="652676"/>
    <lineage>
        <taxon>unclassified sequences</taxon>
        <taxon>metagenomes</taxon>
        <taxon>ecological metagenomes</taxon>
    </lineage>
</organism>
<dbReference type="InterPro" id="IPR035938">
    <property type="entry name" value="Hemerythrin-like_sf"/>
</dbReference>
<protein>
    <recommendedName>
        <fullName evidence="4">Hemerythrin-like domain-containing protein</fullName>
    </recommendedName>
</protein>
<proteinExistence type="inferred from homology"/>
<evidence type="ECO:0000313" key="5">
    <source>
        <dbReference type="EMBL" id="SFV52674.1"/>
    </source>
</evidence>
<keyword evidence="2" id="KW-0479">Metal-binding</keyword>
<accession>A0A1W1BGJ7</accession>
<feature type="domain" description="Hemerythrin-like" evidence="4">
    <location>
        <begin position="22"/>
        <end position="149"/>
    </location>
</feature>
<sequence length="166" mass="19813">MLQKFFNFFKFKKGVPFDPKLIAKFNHDHKKLVTIAMQIQEQIDGKHSNALIRSLLKSLRSEIYKHFQEEEETLYKYLTILYKNDTERKELVQGFNDSMYAIKDGVESFMNKYTQKEANYGREFAEEFGEIVKALGTRIETEEKKLYSLYNEKIETIDEKEIRDVK</sequence>
<dbReference type="Pfam" id="PF01814">
    <property type="entry name" value="Hemerythrin"/>
    <property type="match status" value="1"/>
</dbReference>
<keyword evidence="3" id="KW-0408">Iron</keyword>
<reference evidence="5" key="1">
    <citation type="submission" date="2016-10" db="EMBL/GenBank/DDBJ databases">
        <authorList>
            <person name="de Groot N.N."/>
        </authorList>
    </citation>
    <scope>NUCLEOTIDE SEQUENCE</scope>
</reference>
<dbReference type="InterPro" id="IPR012312">
    <property type="entry name" value="Hemerythrin-like"/>
</dbReference>
<evidence type="ECO:0000256" key="2">
    <source>
        <dbReference type="ARBA" id="ARBA00022723"/>
    </source>
</evidence>
<name>A0A1W1BGJ7_9ZZZZ</name>